<reference evidence="1 2" key="1">
    <citation type="submission" date="2007-01" db="EMBL/GenBank/DDBJ databases">
        <title>Draft genome sequence of Collinsella aerofaciens (ATCC 25986).</title>
        <authorList>
            <person name="Sudarsanam P."/>
            <person name="Ley R."/>
            <person name="Guruge J."/>
            <person name="Turnbaugh P.J."/>
            <person name="Mahowald M."/>
            <person name="Liep D."/>
            <person name="Gordon J."/>
        </authorList>
    </citation>
    <scope>NUCLEOTIDE SEQUENCE [LARGE SCALE GENOMIC DNA]</scope>
    <source>
        <strain evidence="2">ATCC 25986 / DSM 3979 / JCM 10188 / KCTC 3647 / NCTC 11838 / VPI 1003</strain>
    </source>
</reference>
<organism evidence="1 2">
    <name type="scientific">Collinsella aerofaciens (strain ATCC 25986 / DSM 3979 / JCM 10188 / KCTC 3647 / NCTC 11838 / VPI 1003)</name>
    <dbReference type="NCBI Taxonomy" id="411903"/>
    <lineage>
        <taxon>Bacteria</taxon>
        <taxon>Bacillati</taxon>
        <taxon>Actinomycetota</taxon>
        <taxon>Coriobacteriia</taxon>
        <taxon>Coriobacteriales</taxon>
        <taxon>Coriobacteriaceae</taxon>
        <taxon>Collinsella</taxon>
    </lineage>
</organism>
<dbReference type="AlphaFoldDB" id="A4ECB3"/>
<evidence type="ECO:0000313" key="2">
    <source>
        <dbReference type="Proteomes" id="UP000002979"/>
    </source>
</evidence>
<dbReference type="EMBL" id="AAVN02000010">
    <property type="protein sequence ID" value="EBA38813.1"/>
    <property type="molecule type" value="Genomic_DNA"/>
</dbReference>
<proteinExistence type="predicted"/>
<gene>
    <name evidence="1" type="ORF">COLAER_02092</name>
</gene>
<reference evidence="1 2" key="2">
    <citation type="submission" date="2007-04" db="EMBL/GenBank/DDBJ databases">
        <authorList>
            <person name="Fulton L."/>
            <person name="Clifton S."/>
            <person name="Fulton B."/>
            <person name="Xu J."/>
            <person name="Minx P."/>
            <person name="Mardis E.R."/>
            <person name="Wilson R.K."/>
        </authorList>
    </citation>
    <scope>NUCLEOTIDE SEQUENCE [LARGE SCALE GENOMIC DNA]</scope>
    <source>
        <strain evidence="2">ATCC 25986 / DSM 3979 / JCM 10188 / KCTC 3647 / NCTC 11838 / VPI 1003</strain>
    </source>
</reference>
<protein>
    <submittedName>
        <fullName evidence="1">Uncharacterized protein</fullName>
    </submittedName>
</protein>
<name>A4ECB3_COLAA</name>
<evidence type="ECO:0000313" key="1">
    <source>
        <dbReference type="EMBL" id="EBA38813.1"/>
    </source>
</evidence>
<sequence length="57" mass="6284">MEYESVQRPRSKKGYIVIFVVVDSDVDIAALGGRSLVGMGCRNGHKWCHDKGEAKSC</sequence>
<dbReference type="Proteomes" id="UP000002979">
    <property type="component" value="Unassembled WGS sequence"/>
</dbReference>
<comment type="caution">
    <text evidence="1">The sequence shown here is derived from an EMBL/GenBank/DDBJ whole genome shotgun (WGS) entry which is preliminary data.</text>
</comment>
<accession>A4ECB3</accession>